<dbReference type="VEuPathDB" id="TrichDB:TVAG_054550"/>
<dbReference type="RefSeq" id="XP_001330624.1">
    <property type="nucleotide sequence ID" value="XM_001330588.1"/>
</dbReference>
<dbReference type="InterPro" id="IPR012334">
    <property type="entry name" value="Pectin_lyas_fold"/>
</dbReference>
<dbReference type="PANTHER" id="PTHR23007:SF11">
    <property type="entry name" value="E3 UBIQUITIN-PROTEIN LIGASE CBL"/>
    <property type="match status" value="1"/>
</dbReference>
<name>A2EYD0_TRIV3</name>
<dbReference type="GO" id="GO:0008270">
    <property type="term" value="F:zinc ion binding"/>
    <property type="evidence" value="ECO:0007669"/>
    <property type="project" value="UniProtKB-KW"/>
</dbReference>
<organism evidence="3 4">
    <name type="scientific">Trichomonas vaginalis (strain ATCC PRA-98 / G3)</name>
    <dbReference type="NCBI Taxonomy" id="412133"/>
    <lineage>
        <taxon>Eukaryota</taxon>
        <taxon>Metamonada</taxon>
        <taxon>Parabasalia</taxon>
        <taxon>Trichomonadida</taxon>
        <taxon>Trichomonadidae</taxon>
        <taxon>Trichomonas</taxon>
    </lineage>
</organism>
<dbReference type="InterPro" id="IPR011050">
    <property type="entry name" value="Pectin_lyase_fold/virulence"/>
</dbReference>
<sequence>MDVQKIDLLKIISETPANETIRVGPGLVELPDKTEFIKSIQIIFEENTKVVCNCLQIIGCTITFTNMNYDGYIKAFQSIIEFNNCKFTNEITKVEYIIDADLQSLLTCSKCTFENISKYTLLTQNLSSINCVDTVFKNCKLSVIHNNFKAEFVRCNFLSTQESFIFNHESSLCVIDDCIFDTSTLASILNIGTMTVQKTTFRNSNDTQISCFNDSELFVRDCIYESSKQTSLFINDSNLEVHNCQFRNIDGNCINIIHCDGTISDCTFENSTYPHISMAIVSNMEISNCSFVNSPSSCVMCRGGSTLVIKNCSFDGTERFGLATCDGKIEECTNCIFKRCKHACVASFDNGMFNISDSKIIGPTEVGIEVFCGGNLIGSNLDIGKAEIASIRTRFGGSINLTDSSLEKDSKVILQGRNFMINNVKNTDDIRIENLEKDPVPRCFKCGKDCSQNLFDSCGHACFCRECCPPKGECPLCHLDYETAIIPHPMSTDKLCGICMEEEADSILIPCGHLICKKCFLEWYKQDSGCPYCRHKFVNCRSLVPYA</sequence>
<dbReference type="InterPro" id="IPR013083">
    <property type="entry name" value="Znf_RING/FYVE/PHD"/>
</dbReference>
<reference evidence="3" key="1">
    <citation type="submission" date="2006-10" db="EMBL/GenBank/DDBJ databases">
        <authorList>
            <person name="Amadeo P."/>
            <person name="Zhao Q."/>
            <person name="Wortman J."/>
            <person name="Fraser-Liggett C."/>
            <person name="Carlton J."/>
        </authorList>
    </citation>
    <scope>NUCLEOTIDE SEQUENCE</scope>
    <source>
        <strain evidence="3">G3</strain>
    </source>
</reference>
<keyword evidence="1" id="KW-0862">Zinc</keyword>
<dbReference type="InterPro" id="IPR039448">
    <property type="entry name" value="Beta_helix"/>
</dbReference>
<evidence type="ECO:0000313" key="4">
    <source>
        <dbReference type="Proteomes" id="UP000001542"/>
    </source>
</evidence>
<dbReference type="OrthoDB" id="6078042at2759"/>
<dbReference type="SMR" id="A2EYD0"/>
<dbReference type="SMART" id="SM00184">
    <property type="entry name" value="RING"/>
    <property type="match status" value="2"/>
</dbReference>
<dbReference type="PROSITE" id="PS50089">
    <property type="entry name" value="ZF_RING_2"/>
    <property type="match status" value="2"/>
</dbReference>
<evidence type="ECO:0000313" key="3">
    <source>
        <dbReference type="EMBL" id="EAY02357.1"/>
    </source>
</evidence>
<dbReference type="PANTHER" id="PTHR23007">
    <property type="entry name" value="CBL"/>
    <property type="match status" value="1"/>
</dbReference>
<dbReference type="KEGG" id="tva:4760194"/>
<dbReference type="SUPFAM" id="SSF57850">
    <property type="entry name" value="RING/U-box"/>
    <property type="match status" value="1"/>
</dbReference>
<accession>A2EYD0</accession>
<keyword evidence="1" id="KW-0479">Metal-binding</keyword>
<dbReference type="Pfam" id="PF13229">
    <property type="entry name" value="Beta_helix"/>
    <property type="match status" value="1"/>
</dbReference>
<dbReference type="STRING" id="5722.A2EYD0"/>
<dbReference type="SUPFAM" id="SSF51126">
    <property type="entry name" value="Pectin lyase-like"/>
    <property type="match status" value="1"/>
</dbReference>
<reference evidence="3" key="2">
    <citation type="journal article" date="2007" name="Science">
        <title>Draft genome sequence of the sexually transmitted pathogen Trichomonas vaginalis.</title>
        <authorList>
            <person name="Carlton J.M."/>
            <person name="Hirt R.P."/>
            <person name="Silva J.C."/>
            <person name="Delcher A.L."/>
            <person name="Schatz M."/>
            <person name="Zhao Q."/>
            <person name="Wortman J.R."/>
            <person name="Bidwell S.L."/>
            <person name="Alsmark U.C.M."/>
            <person name="Besteiro S."/>
            <person name="Sicheritz-Ponten T."/>
            <person name="Noel C.J."/>
            <person name="Dacks J.B."/>
            <person name="Foster P.G."/>
            <person name="Simillion C."/>
            <person name="Van de Peer Y."/>
            <person name="Miranda-Saavedra D."/>
            <person name="Barton G.J."/>
            <person name="Westrop G.D."/>
            <person name="Mueller S."/>
            <person name="Dessi D."/>
            <person name="Fiori P.L."/>
            <person name="Ren Q."/>
            <person name="Paulsen I."/>
            <person name="Zhang H."/>
            <person name="Bastida-Corcuera F.D."/>
            <person name="Simoes-Barbosa A."/>
            <person name="Brown M.T."/>
            <person name="Hayes R.D."/>
            <person name="Mukherjee M."/>
            <person name="Okumura C.Y."/>
            <person name="Schneider R."/>
            <person name="Smith A.J."/>
            <person name="Vanacova S."/>
            <person name="Villalvazo M."/>
            <person name="Haas B.J."/>
            <person name="Pertea M."/>
            <person name="Feldblyum T.V."/>
            <person name="Utterback T.R."/>
            <person name="Shu C.L."/>
            <person name="Osoegawa K."/>
            <person name="de Jong P.J."/>
            <person name="Hrdy I."/>
            <person name="Horvathova L."/>
            <person name="Zubacova Z."/>
            <person name="Dolezal P."/>
            <person name="Malik S.B."/>
            <person name="Logsdon J.M. Jr."/>
            <person name="Henze K."/>
            <person name="Gupta A."/>
            <person name="Wang C.C."/>
            <person name="Dunne R.L."/>
            <person name="Upcroft J.A."/>
            <person name="Upcroft P."/>
            <person name="White O."/>
            <person name="Salzberg S.L."/>
            <person name="Tang P."/>
            <person name="Chiu C.-H."/>
            <person name="Lee Y.-S."/>
            <person name="Embley T.M."/>
            <person name="Coombs G.H."/>
            <person name="Mottram J.C."/>
            <person name="Tachezy J."/>
            <person name="Fraser-Liggett C.M."/>
            <person name="Johnson P.J."/>
        </authorList>
    </citation>
    <scope>NUCLEOTIDE SEQUENCE [LARGE SCALE GENOMIC DNA]</scope>
    <source>
        <strain evidence="3">G3</strain>
    </source>
</reference>
<dbReference type="VEuPathDB" id="TrichDB:TVAGG3_0774080"/>
<gene>
    <name evidence="3" type="ORF">TVAG_054550</name>
</gene>
<dbReference type="Proteomes" id="UP000001542">
    <property type="component" value="Unassembled WGS sequence"/>
</dbReference>
<dbReference type="GO" id="GO:0045121">
    <property type="term" value="C:membrane raft"/>
    <property type="evidence" value="ECO:0000318"/>
    <property type="project" value="GO_Central"/>
</dbReference>
<evidence type="ECO:0000259" key="2">
    <source>
        <dbReference type="PROSITE" id="PS50089"/>
    </source>
</evidence>
<dbReference type="Gene3D" id="2.160.20.10">
    <property type="entry name" value="Single-stranded right-handed beta-helix, Pectin lyase-like"/>
    <property type="match status" value="1"/>
</dbReference>
<dbReference type="GO" id="GO:0061630">
    <property type="term" value="F:ubiquitin protein ligase activity"/>
    <property type="evidence" value="ECO:0000318"/>
    <property type="project" value="GO_Central"/>
</dbReference>
<feature type="domain" description="RING-type" evidence="2">
    <location>
        <begin position="443"/>
        <end position="478"/>
    </location>
</feature>
<feature type="domain" description="RING-type" evidence="2">
    <location>
        <begin position="496"/>
        <end position="534"/>
    </location>
</feature>
<keyword evidence="4" id="KW-1185">Reference proteome</keyword>
<protein>
    <recommendedName>
        <fullName evidence="2">RING-type domain-containing protein</fullName>
    </recommendedName>
</protein>
<dbReference type="InterPro" id="IPR024162">
    <property type="entry name" value="Adaptor_Cbl"/>
</dbReference>
<keyword evidence="1" id="KW-0863">Zinc-finger</keyword>
<dbReference type="Gene3D" id="3.30.40.10">
    <property type="entry name" value="Zinc/RING finger domain, C3HC4 (zinc finger)"/>
    <property type="match status" value="1"/>
</dbReference>
<dbReference type="AlphaFoldDB" id="A2EYD0"/>
<dbReference type="GO" id="GO:0007165">
    <property type="term" value="P:signal transduction"/>
    <property type="evidence" value="ECO:0000318"/>
    <property type="project" value="GO_Central"/>
</dbReference>
<dbReference type="Pfam" id="PF13920">
    <property type="entry name" value="zf-C3HC4_3"/>
    <property type="match status" value="1"/>
</dbReference>
<dbReference type="InParanoid" id="A2EYD0"/>
<evidence type="ECO:0000256" key="1">
    <source>
        <dbReference type="PROSITE-ProRule" id="PRU00175"/>
    </source>
</evidence>
<dbReference type="InterPro" id="IPR001841">
    <property type="entry name" value="Znf_RING"/>
</dbReference>
<dbReference type="GO" id="GO:0005886">
    <property type="term" value="C:plasma membrane"/>
    <property type="evidence" value="ECO:0000318"/>
    <property type="project" value="GO_Central"/>
</dbReference>
<proteinExistence type="predicted"/>
<dbReference type="EMBL" id="DS113539">
    <property type="protein sequence ID" value="EAY02357.1"/>
    <property type="molecule type" value="Genomic_DNA"/>
</dbReference>
<dbReference type="GO" id="GO:0042059">
    <property type="term" value="P:negative regulation of epidermal growth factor receptor signaling pathway"/>
    <property type="evidence" value="ECO:0000318"/>
    <property type="project" value="GO_Central"/>
</dbReference>